<evidence type="ECO:0000313" key="1">
    <source>
        <dbReference type="EMBL" id="QHU14161.1"/>
    </source>
</evidence>
<dbReference type="EMBL" id="MN740831">
    <property type="protein sequence ID" value="QHU14161.1"/>
    <property type="molecule type" value="Genomic_DNA"/>
</dbReference>
<proteinExistence type="predicted"/>
<organism evidence="1">
    <name type="scientific">viral metagenome</name>
    <dbReference type="NCBI Taxonomy" id="1070528"/>
    <lineage>
        <taxon>unclassified sequences</taxon>
        <taxon>metagenomes</taxon>
        <taxon>organismal metagenomes</taxon>
    </lineage>
</organism>
<reference evidence="1" key="1">
    <citation type="journal article" date="2020" name="Nature">
        <title>Giant virus diversity and host interactions through global metagenomics.</title>
        <authorList>
            <person name="Schulz F."/>
            <person name="Roux S."/>
            <person name="Paez-Espino D."/>
            <person name="Jungbluth S."/>
            <person name="Walsh D.A."/>
            <person name="Denef V.J."/>
            <person name="McMahon K.D."/>
            <person name="Konstantinidis K.T."/>
            <person name="Eloe-Fadrosh E.A."/>
            <person name="Kyrpides N.C."/>
            <person name="Woyke T."/>
        </authorList>
    </citation>
    <scope>NUCLEOTIDE SEQUENCE</scope>
    <source>
        <strain evidence="1">GVMAG-S-1101182-85</strain>
    </source>
</reference>
<dbReference type="AlphaFoldDB" id="A0A6C0KAG7"/>
<sequence>MSSNPRSVGSALIETLWYAYANRIVDAAVRLYSLNEDQQKEVREKFLRRGDYTVEFTDEVIQNKDVHDS</sequence>
<accession>A0A6C0KAG7</accession>
<name>A0A6C0KAG7_9ZZZZ</name>
<protein>
    <submittedName>
        <fullName evidence="1">Uncharacterized protein</fullName>
    </submittedName>
</protein>